<protein>
    <recommendedName>
        <fullName evidence="3">Phosphate ABC transporter permease</fullName>
    </recommendedName>
</protein>
<dbReference type="Proteomes" id="UP000186373">
    <property type="component" value="Unassembled WGS sequence"/>
</dbReference>
<accession>A0A1N7IND6</accession>
<dbReference type="EMBL" id="FTNY01000004">
    <property type="protein sequence ID" value="SIS38595.1"/>
    <property type="molecule type" value="Genomic_DNA"/>
</dbReference>
<proteinExistence type="predicted"/>
<gene>
    <name evidence="1" type="ORF">SAMN05421639_104277</name>
</gene>
<keyword evidence="2" id="KW-1185">Reference proteome</keyword>
<reference evidence="2" key="1">
    <citation type="submission" date="2017-01" db="EMBL/GenBank/DDBJ databases">
        <authorList>
            <person name="Varghese N."/>
            <person name="Submissions S."/>
        </authorList>
    </citation>
    <scope>NUCLEOTIDE SEQUENCE [LARGE SCALE GENOMIC DNA]</scope>
    <source>
        <strain evidence="2">DSM 17126</strain>
    </source>
</reference>
<evidence type="ECO:0000313" key="1">
    <source>
        <dbReference type="EMBL" id="SIS38595.1"/>
    </source>
</evidence>
<evidence type="ECO:0000313" key="2">
    <source>
        <dbReference type="Proteomes" id="UP000186373"/>
    </source>
</evidence>
<dbReference type="AlphaFoldDB" id="A0A1N7IND6"/>
<organism evidence="1 2">
    <name type="scientific">Chryseobacterium shigense</name>
    <dbReference type="NCBI Taxonomy" id="297244"/>
    <lineage>
        <taxon>Bacteria</taxon>
        <taxon>Pseudomonadati</taxon>
        <taxon>Bacteroidota</taxon>
        <taxon>Flavobacteriia</taxon>
        <taxon>Flavobacteriales</taxon>
        <taxon>Weeksellaceae</taxon>
        <taxon>Chryseobacterium group</taxon>
        <taxon>Chryseobacterium</taxon>
    </lineage>
</organism>
<sequence>MDFMKKFFLMVMLTGISCLLSAQKKENDIWSGTYRVNEIKKGITTTTDTLVVTRIKDADPKEIPAKEKSDLARWSMTSKRDGGQDKITIKRFLFDVEDDRDAYKEFGWTKLHKDGKMNCMDGGHFFICQTQPNTVVTFGKNESYVTKTGIFGIWLHYGVVELQKK</sequence>
<name>A0A1N7IND6_9FLAO</name>
<evidence type="ECO:0008006" key="3">
    <source>
        <dbReference type="Google" id="ProtNLM"/>
    </source>
</evidence>
<dbReference type="PROSITE" id="PS51257">
    <property type="entry name" value="PROKAR_LIPOPROTEIN"/>
    <property type="match status" value="1"/>
</dbReference>